<evidence type="ECO:0000313" key="1">
    <source>
        <dbReference type="EMBL" id="EJW72573.1"/>
    </source>
</evidence>
<gene>
    <name evidence="1" type="ORF">WUBG_16520</name>
</gene>
<accession>J9DSH2</accession>
<evidence type="ECO:0000313" key="2">
    <source>
        <dbReference type="Proteomes" id="UP000004810"/>
    </source>
</evidence>
<sequence length="133" mass="15112">MNIINIPIFKIRTSSAVSLRSTSSGDSEKKVSFLTLRLDTAQMDEMSTADLIDMLIGTNVLDEQASIVHYLWMKKGPDFDTELNNMKGATVRALMEEIYLKVLNICINFLGFQEFYLLEKEFKSASYGVEMTH</sequence>
<dbReference type="AlphaFoldDB" id="J9DSH2"/>
<protein>
    <submittedName>
        <fullName evidence="1">Uncharacterized protein</fullName>
    </submittedName>
</protein>
<dbReference type="Proteomes" id="UP000004810">
    <property type="component" value="Unassembled WGS sequence"/>
</dbReference>
<name>J9DSH2_WUCBA</name>
<comment type="caution">
    <text evidence="1">The sequence shown here is derived from an EMBL/GenBank/DDBJ whole genome shotgun (WGS) entry which is preliminary data.</text>
</comment>
<reference evidence="2" key="1">
    <citation type="submission" date="2012-08" db="EMBL/GenBank/DDBJ databases">
        <title>The Genome Sequence of Wuchereria bancrofti.</title>
        <authorList>
            <person name="Nutman T.B."/>
            <person name="Fink D.L."/>
            <person name="Russ C."/>
            <person name="Young S."/>
            <person name="Zeng Q."/>
            <person name="Koehrsen M."/>
            <person name="Alvarado L."/>
            <person name="Berlin A."/>
            <person name="Chapman S.B."/>
            <person name="Chen Z."/>
            <person name="Freedman E."/>
            <person name="Gellesch M."/>
            <person name="Goldberg J."/>
            <person name="Griggs A."/>
            <person name="Gujja S."/>
            <person name="Heilman E.R."/>
            <person name="Heiman D."/>
            <person name="Hepburn T."/>
            <person name="Howarth C."/>
            <person name="Jen D."/>
            <person name="Larson L."/>
            <person name="Lewis B."/>
            <person name="Mehta T."/>
            <person name="Park D."/>
            <person name="Pearson M."/>
            <person name="Roberts A."/>
            <person name="Saif S."/>
            <person name="Shea T."/>
            <person name="Shenoy N."/>
            <person name="Sisk P."/>
            <person name="Stolte C."/>
            <person name="Sykes S."/>
            <person name="Walk T."/>
            <person name="White J."/>
            <person name="Yandava C."/>
            <person name="Haas B."/>
            <person name="Henn M.R."/>
            <person name="Nusbaum C."/>
            <person name="Birren B."/>
        </authorList>
    </citation>
    <scope>NUCLEOTIDE SEQUENCE [LARGE SCALE GENOMIC DNA]</scope>
    <source>
        <strain evidence="2">NA</strain>
    </source>
</reference>
<organism evidence="1 2">
    <name type="scientific">Wuchereria bancrofti</name>
    <dbReference type="NCBI Taxonomy" id="6293"/>
    <lineage>
        <taxon>Eukaryota</taxon>
        <taxon>Metazoa</taxon>
        <taxon>Ecdysozoa</taxon>
        <taxon>Nematoda</taxon>
        <taxon>Chromadorea</taxon>
        <taxon>Rhabditida</taxon>
        <taxon>Spirurina</taxon>
        <taxon>Spiruromorpha</taxon>
        <taxon>Filarioidea</taxon>
        <taxon>Onchocercidae</taxon>
        <taxon>Wuchereria</taxon>
    </lineage>
</organism>
<proteinExistence type="predicted"/>
<dbReference type="EMBL" id="ADBV01015890">
    <property type="protein sequence ID" value="EJW72573.1"/>
    <property type="molecule type" value="Genomic_DNA"/>
</dbReference>